<dbReference type="Proteomes" id="UP000219565">
    <property type="component" value="Unassembled WGS sequence"/>
</dbReference>
<protein>
    <recommendedName>
        <fullName evidence="1">DUF397 domain-containing protein</fullName>
    </recommendedName>
</protein>
<dbReference type="Pfam" id="PF04149">
    <property type="entry name" value="DUF397"/>
    <property type="match status" value="1"/>
</dbReference>
<evidence type="ECO:0000313" key="2">
    <source>
        <dbReference type="EMBL" id="SNY87395.1"/>
    </source>
</evidence>
<reference evidence="2 3" key="1">
    <citation type="submission" date="2017-09" db="EMBL/GenBank/DDBJ databases">
        <authorList>
            <person name="Ehlers B."/>
            <person name="Leendertz F.H."/>
        </authorList>
    </citation>
    <scope>NUCLEOTIDE SEQUENCE [LARGE SCALE GENOMIC DNA]</scope>
    <source>
        <strain evidence="2 3">DSM 45537</strain>
    </source>
</reference>
<organism evidence="2 3">
    <name type="scientific">Nocardia amikacinitolerans</name>
    <dbReference type="NCBI Taxonomy" id="756689"/>
    <lineage>
        <taxon>Bacteria</taxon>
        <taxon>Bacillati</taxon>
        <taxon>Actinomycetota</taxon>
        <taxon>Actinomycetes</taxon>
        <taxon>Mycobacteriales</taxon>
        <taxon>Nocardiaceae</taxon>
        <taxon>Nocardia</taxon>
    </lineage>
</organism>
<dbReference type="STRING" id="1379680.GCA_001612615_06498"/>
<dbReference type="RefSeq" id="WP_245910259.1">
    <property type="nucleotide sequence ID" value="NZ_JAMTCV010000003.1"/>
</dbReference>
<evidence type="ECO:0000259" key="1">
    <source>
        <dbReference type="Pfam" id="PF04149"/>
    </source>
</evidence>
<evidence type="ECO:0000313" key="3">
    <source>
        <dbReference type="Proteomes" id="UP000219565"/>
    </source>
</evidence>
<dbReference type="AlphaFoldDB" id="A0A285LR74"/>
<name>A0A285LR74_9NOCA</name>
<keyword evidence="3" id="KW-1185">Reference proteome</keyword>
<gene>
    <name evidence="2" type="ORF">SAMN04244553_4339</name>
</gene>
<accession>A0A285LR74</accession>
<dbReference type="EMBL" id="OBEG01000004">
    <property type="protein sequence ID" value="SNY87395.1"/>
    <property type="molecule type" value="Genomic_DNA"/>
</dbReference>
<sequence>MNISGGPVGDKLGAAVELADAEWRKAGGAGPDGVEVALLAAGHVALRSASDPDGHVLIFTPGEWAAFTAGVHDGEFDLP</sequence>
<proteinExistence type="predicted"/>
<dbReference type="InterPro" id="IPR007278">
    <property type="entry name" value="DUF397"/>
</dbReference>
<feature type="domain" description="DUF397" evidence="1">
    <location>
        <begin position="21"/>
        <end position="71"/>
    </location>
</feature>